<gene>
    <name evidence="2" type="ORF">GYMLUDRAFT_60541</name>
</gene>
<feature type="region of interest" description="Disordered" evidence="1">
    <location>
        <begin position="129"/>
        <end position="150"/>
    </location>
</feature>
<name>A0A0D0CK40_9AGAR</name>
<organism evidence="2 3">
    <name type="scientific">Collybiopsis luxurians FD-317 M1</name>
    <dbReference type="NCBI Taxonomy" id="944289"/>
    <lineage>
        <taxon>Eukaryota</taxon>
        <taxon>Fungi</taxon>
        <taxon>Dikarya</taxon>
        <taxon>Basidiomycota</taxon>
        <taxon>Agaricomycotina</taxon>
        <taxon>Agaricomycetes</taxon>
        <taxon>Agaricomycetidae</taxon>
        <taxon>Agaricales</taxon>
        <taxon>Marasmiineae</taxon>
        <taxon>Omphalotaceae</taxon>
        <taxon>Collybiopsis</taxon>
        <taxon>Collybiopsis luxurians</taxon>
    </lineage>
</organism>
<evidence type="ECO:0000256" key="1">
    <source>
        <dbReference type="SAM" id="MobiDB-lite"/>
    </source>
</evidence>
<dbReference type="AlphaFoldDB" id="A0A0D0CK40"/>
<dbReference type="HOGENOM" id="CLU_1740718_0_0_1"/>
<evidence type="ECO:0000313" key="2">
    <source>
        <dbReference type="EMBL" id="KIK58797.1"/>
    </source>
</evidence>
<keyword evidence="3" id="KW-1185">Reference proteome</keyword>
<sequence>MGIKPLFENRQSRMAENEPDQFVMIGTTSQTIDECSHLKYSSGELSSWNFLRYLLRHKCCASRGNSNENAIKFSLHRTVGKEKACHRTAVSHLLARLIYDSYGYPLFAWTASLIGQDVRKASSNYTRRSTGTTYTITPAERASSVQHREN</sequence>
<accession>A0A0D0CK40</accession>
<dbReference type="Proteomes" id="UP000053593">
    <property type="component" value="Unassembled WGS sequence"/>
</dbReference>
<dbReference type="EMBL" id="KN834783">
    <property type="protein sequence ID" value="KIK58797.1"/>
    <property type="molecule type" value="Genomic_DNA"/>
</dbReference>
<protein>
    <submittedName>
        <fullName evidence="2">Uncharacterized protein</fullName>
    </submittedName>
</protein>
<reference evidence="2 3" key="1">
    <citation type="submission" date="2014-04" db="EMBL/GenBank/DDBJ databases">
        <title>Evolutionary Origins and Diversification of the Mycorrhizal Mutualists.</title>
        <authorList>
            <consortium name="DOE Joint Genome Institute"/>
            <consortium name="Mycorrhizal Genomics Consortium"/>
            <person name="Kohler A."/>
            <person name="Kuo A."/>
            <person name="Nagy L.G."/>
            <person name="Floudas D."/>
            <person name="Copeland A."/>
            <person name="Barry K.W."/>
            <person name="Cichocki N."/>
            <person name="Veneault-Fourrey C."/>
            <person name="LaButti K."/>
            <person name="Lindquist E.A."/>
            <person name="Lipzen A."/>
            <person name="Lundell T."/>
            <person name="Morin E."/>
            <person name="Murat C."/>
            <person name="Riley R."/>
            <person name="Ohm R."/>
            <person name="Sun H."/>
            <person name="Tunlid A."/>
            <person name="Henrissat B."/>
            <person name="Grigoriev I.V."/>
            <person name="Hibbett D.S."/>
            <person name="Martin F."/>
        </authorList>
    </citation>
    <scope>NUCLEOTIDE SEQUENCE [LARGE SCALE GENOMIC DNA]</scope>
    <source>
        <strain evidence="2 3">FD-317 M1</strain>
    </source>
</reference>
<proteinExistence type="predicted"/>
<evidence type="ECO:0000313" key="3">
    <source>
        <dbReference type="Proteomes" id="UP000053593"/>
    </source>
</evidence>